<evidence type="ECO:0000313" key="1">
    <source>
        <dbReference type="EMBL" id="KHD99166.1"/>
    </source>
</evidence>
<dbReference type="InterPro" id="IPR021228">
    <property type="entry name" value="BrxD"/>
</dbReference>
<keyword evidence="1" id="KW-0547">Nucleotide-binding</keyword>
<name>A0A0A6VX81_KOCRO</name>
<dbReference type="Pfam" id="PF10923">
    <property type="entry name" value="BrxC_BrxD"/>
    <property type="match status" value="1"/>
</dbReference>
<gene>
    <name evidence="1" type="ORF">GY22_01820</name>
</gene>
<keyword evidence="1" id="KW-0067">ATP-binding</keyword>
<evidence type="ECO:0000313" key="2">
    <source>
        <dbReference type="Proteomes" id="UP000030466"/>
    </source>
</evidence>
<dbReference type="SUPFAM" id="SSF52540">
    <property type="entry name" value="P-loop containing nucleoside triphosphate hydrolases"/>
    <property type="match status" value="1"/>
</dbReference>
<comment type="caution">
    <text evidence="1">The sequence shown here is derived from an EMBL/GenBank/DDBJ whole genome shotgun (WGS) entry which is preliminary data.</text>
</comment>
<dbReference type="NCBIfam" id="NF033438">
    <property type="entry name" value="BREX_BrxD"/>
    <property type="match status" value="1"/>
</dbReference>
<dbReference type="InterPro" id="IPR027417">
    <property type="entry name" value="P-loop_NTPase"/>
</dbReference>
<dbReference type="Proteomes" id="UP000030466">
    <property type="component" value="Unassembled WGS sequence"/>
</dbReference>
<dbReference type="RefSeq" id="WP_035923896.1">
    <property type="nucleotide sequence ID" value="NZ_JSUH01000001.1"/>
</dbReference>
<dbReference type="AlphaFoldDB" id="A0A0A6VX81"/>
<sequence>MADIAISTRRRREIIDALRRGTVPQQGLDVMAVGLGRFGTAIDDELDTVKQGAAQFKAVRGEYGSGKTFFSRWLTEQAKKKNFVTAEIQISDTETPLYKLEKVYRRIIENLSTPTVSSGAFSDVIDGWLYVLGQDVLAAGPVASTDLEHRTDELLEKRLASVSKEAPAFAMALRAYRQMSVSGKNAEADALLAWLGGQPHVSASARRSAGVRGELDHFGALGFLQGLLTVLRDSDYAGLVLVLDEVETLQRMRSDVREKSLNALRQLMDEIDSGRFPGLYLLMTGTPAFYDGHQGVQRLAPLAQRLQTDFATDARFDNPRAMQIRLHGFTPDSLIELGSRVRDIYAAGTETAERIHAVVDDAYIADLAGAVAGELGSRTGVAPRIFLKKLVADVLDRVDQFPDFDPHKHYELTLSVSELTDVEREAQSHGDLRAVPSVDDVDLGF</sequence>
<organism evidence="1 2">
    <name type="scientific">Kocuria rosea subsp. polaris</name>
    <dbReference type="NCBI Taxonomy" id="136273"/>
    <lineage>
        <taxon>Bacteria</taxon>
        <taxon>Bacillati</taxon>
        <taxon>Actinomycetota</taxon>
        <taxon>Actinomycetes</taxon>
        <taxon>Micrococcales</taxon>
        <taxon>Micrococcaceae</taxon>
        <taxon>Kocuria</taxon>
    </lineage>
</organism>
<accession>A0A0A6VX81</accession>
<dbReference type="GO" id="GO:0005524">
    <property type="term" value="F:ATP binding"/>
    <property type="evidence" value="ECO:0007669"/>
    <property type="project" value="UniProtKB-KW"/>
</dbReference>
<keyword evidence="2" id="KW-1185">Reference proteome</keyword>
<proteinExistence type="predicted"/>
<dbReference type="OrthoDB" id="9772976at2"/>
<protein>
    <submittedName>
        <fullName evidence="1">ATP-binding protein</fullName>
    </submittedName>
</protein>
<dbReference type="EMBL" id="JSUH01000001">
    <property type="protein sequence ID" value="KHD99166.1"/>
    <property type="molecule type" value="Genomic_DNA"/>
</dbReference>
<reference evidence="1 2" key="1">
    <citation type="journal article" date="2003" name="Int. J. Syst. Evol. Microbiol.">
        <title>Kocuria polaris sp. nov., an orange-pigmented psychrophilic bacterium isolated from an Antarctic cyanobacterial mat sample.</title>
        <authorList>
            <person name="Reddy G.S."/>
            <person name="Prakash J.S."/>
            <person name="Prabahar V."/>
            <person name="Matsumoto G.I."/>
            <person name="Stackebrandt E."/>
            <person name="Shivaji S."/>
        </authorList>
    </citation>
    <scope>NUCLEOTIDE SEQUENCE [LARGE SCALE GENOMIC DNA]</scope>
    <source>
        <strain evidence="1 2">CMS 76or</strain>
    </source>
</reference>